<keyword evidence="1" id="KW-0812">Transmembrane</keyword>
<evidence type="ECO:0000313" key="2">
    <source>
        <dbReference type="EMBL" id="OGM09776.1"/>
    </source>
</evidence>
<evidence type="ECO:0000256" key="1">
    <source>
        <dbReference type="SAM" id="Phobius"/>
    </source>
</evidence>
<accession>A0A1F7X3X5</accession>
<feature type="transmembrane region" description="Helical" evidence="1">
    <location>
        <begin position="70"/>
        <end position="91"/>
    </location>
</feature>
<organism evidence="2 3">
    <name type="scientific">Candidatus Woesebacteria bacterium RBG_13_36_22</name>
    <dbReference type="NCBI Taxonomy" id="1802478"/>
    <lineage>
        <taxon>Bacteria</taxon>
        <taxon>Candidatus Woeseibacteriota</taxon>
    </lineage>
</organism>
<sequence>MYLAQVRPPEGGEVVDGVLTIQSVEYLFNNIVAVALSIAGIVLFILLIMGGFKFITAGGEPAKVEGARKTLTSAIIGLVVIVLSFLILRIIQTITGVDTTVFRITIP</sequence>
<name>A0A1F7X3X5_9BACT</name>
<protein>
    <submittedName>
        <fullName evidence="2">Uncharacterized protein</fullName>
    </submittedName>
</protein>
<keyword evidence="1" id="KW-0472">Membrane</keyword>
<dbReference type="Proteomes" id="UP000176939">
    <property type="component" value="Unassembled WGS sequence"/>
</dbReference>
<keyword evidence="1" id="KW-1133">Transmembrane helix</keyword>
<comment type="caution">
    <text evidence="2">The sequence shown here is derived from an EMBL/GenBank/DDBJ whole genome shotgun (WGS) entry which is preliminary data.</text>
</comment>
<dbReference type="EMBL" id="MGFQ01000019">
    <property type="protein sequence ID" value="OGM09776.1"/>
    <property type="molecule type" value="Genomic_DNA"/>
</dbReference>
<dbReference type="InterPro" id="IPR043993">
    <property type="entry name" value="T4SS_pilin"/>
</dbReference>
<feature type="transmembrane region" description="Helical" evidence="1">
    <location>
        <begin position="26"/>
        <end position="49"/>
    </location>
</feature>
<evidence type="ECO:0000313" key="3">
    <source>
        <dbReference type="Proteomes" id="UP000176939"/>
    </source>
</evidence>
<proteinExistence type="predicted"/>
<gene>
    <name evidence="2" type="ORF">A2Z67_03185</name>
</gene>
<dbReference type="Pfam" id="PF18895">
    <property type="entry name" value="T4SS_pilin"/>
    <property type="match status" value="1"/>
</dbReference>
<reference evidence="2 3" key="1">
    <citation type="journal article" date="2016" name="Nat. Commun.">
        <title>Thousands of microbial genomes shed light on interconnected biogeochemical processes in an aquifer system.</title>
        <authorList>
            <person name="Anantharaman K."/>
            <person name="Brown C.T."/>
            <person name="Hug L.A."/>
            <person name="Sharon I."/>
            <person name="Castelle C.J."/>
            <person name="Probst A.J."/>
            <person name="Thomas B.C."/>
            <person name="Singh A."/>
            <person name="Wilkins M.J."/>
            <person name="Karaoz U."/>
            <person name="Brodie E.L."/>
            <person name="Williams K.H."/>
            <person name="Hubbard S.S."/>
            <person name="Banfield J.F."/>
        </authorList>
    </citation>
    <scope>NUCLEOTIDE SEQUENCE [LARGE SCALE GENOMIC DNA]</scope>
</reference>
<dbReference type="AlphaFoldDB" id="A0A1F7X3X5"/>